<dbReference type="InterPro" id="IPR011256">
    <property type="entry name" value="Reg_factor_effector_dom_sf"/>
</dbReference>
<sequence length="175" mass="20521">MILIEEDFRYLDNITLVREIVSTSQRYIIGMRFETTVMDNKSVAMWEQFNKELVNLDDVCLSFCRYEIFEVGGSCSTDTFNDKSCCSVFIGIEVPDGFRIPSGMQLKILYSGRYARFTQMGIVANLSQTYRYIWGTWFPKSNFEIAEYDDFECYTERFLGIDNENSQIDIYFPII</sequence>
<dbReference type="InterPro" id="IPR029441">
    <property type="entry name" value="Cass2"/>
</dbReference>
<comment type="caution">
    <text evidence="2">The sequence shown here is derived from an EMBL/GenBank/DDBJ whole genome shotgun (WGS) entry which is preliminary data.</text>
</comment>
<dbReference type="PANTHER" id="PTHR36444:SF2">
    <property type="entry name" value="TRANSCRIPTIONAL REGULATOR PROTEIN YOBU-RELATED"/>
    <property type="match status" value="1"/>
</dbReference>
<dbReference type="AlphaFoldDB" id="A0A1S8T9E9"/>
<accession>A0A1S8T9E9</accession>
<gene>
    <name evidence="2" type="ORF">CLPUN_40530</name>
</gene>
<reference evidence="2 3" key="1">
    <citation type="submission" date="2016-05" db="EMBL/GenBank/DDBJ databases">
        <title>Microbial solvent formation.</title>
        <authorList>
            <person name="Poehlein A."/>
            <person name="Montoya Solano J.D."/>
            <person name="Flitsch S."/>
            <person name="Krabben P."/>
            <person name="Duerre P."/>
            <person name="Daniel R."/>
        </authorList>
    </citation>
    <scope>NUCLEOTIDE SEQUENCE [LARGE SCALE GENOMIC DNA]</scope>
    <source>
        <strain evidence="2 3">DSM 2619</strain>
    </source>
</reference>
<keyword evidence="3" id="KW-1185">Reference proteome</keyword>
<dbReference type="Proteomes" id="UP000190890">
    <property type="component" value="Unassembled WGS sequence"/>
</dbReference>
<dbReference type="Pfam" id="PF14526">
    <property type="entry name" value="Cass2"/>
    <property type="match status" value="1"/>
</dbReference>
<dbReference type="EMBL" id="LZZM01000201">
    <property type="protein sequence ID" value="OOM74348.1"/>
    <property type="molecule type" value="Genomic_DNA"/>
</dbReference>
<evidence type="ECO:0000313" key="3">
    <source>
        <dbReference type="Proteomes" id="UP000190890"/>
    </source>
</evidence>
<evidence type="ECO:0000313" key="2">
    <source>
        <dbReference type="EMBL" id="OOM74348.1"/>
    </source>
</evidence>
<proteinExistence type="predicted"/>
<dbReference type="InterPro" id="IPR053182">
    <property type="entry name" value="YobU-like_regulator"/>
</dbReference>
<dbReference type="Gene3D" id="3.20.80.10">
    <property type="entry name" value="Regulatory factor, effector binding domain"/>
    <property type="match status" value="1"/>
</dbReference>
<evidence type="ECO:0000259" key="1">
    <source>
        <dbReference type="SMART" id="SM00871"/>
    </source>
</evidence>
<dbReference type="InterPro" id="IPR010499">
    <property type="entry name" value="AraC_E-bd"/>
</dbReference>
<protein>
    <submittedName>
        <fullName evidence="2">Bacterial transcription activator, effector binding domain</fullName>
    </submittedName>
</protein>
<dbReference type="SMART" id="SM00871">
    <property type="entry name" value="AraC_E_bind"/>
    <property type="match status" value="1"/>
</dbReference>
<dbReference type="PANTHER" id="PTHR36444">
    <property type="entry name" value="TRANSCRIPTIONAL REGULATOR PROTEIN YOBU-RELATED"/>
    <property type="match status" value="1"/>
</dbReference>
<name>A0A1S8T9E9_9CLOT</name>
<dbReference type="RefSeq" id="WP_077849027.1">
    <property type="nucleotide sequence ID" value="NZ_LZZM01000201.1"/>
</dbReference>
<organism evidence="2 3">
    <name type="scientific">Clostridium puniceum</name>
    <dbReference type="NCBI Taxonomy" id="29367"/>
    <lineage>
        <taxon>Bacteria</taxon>
        <taxon>Bacillati</taxon>
        <taxon>Bacillota</taxon>
        <taxon>Clostridia</taxon>
        <taxon>Eubacteriales</taxon>
        <taxon>Clostridiaceae</taxon>
        <taxon>Clostridium</taxon>
    </lineage>
</organism>
<feature type="domain" description="AraC effector-binding" evidence="1">
    <location>
        <begin position="16"/>
        <end position="175"/>
    </location>
</feature>
<dbReference type="STRING" id="29367.CLPUN_40530"/>
<dbReference type="SUPFAM" id="SSF55136">
    <property type="entry name" value="Probable bacterial effector-binding domain"/>
    <property type="match status" value="1"/>
</dbReference>